<dbReference type="Proteomes" id="UP000031197">
    <property type="component" value="Unassembled WGS sequence"/>
</dbReference>
<feature type="signal peptide" evidence="1">
    <location>
        <begin position="1"/>
        <end position="26"/>
    </location>
</feature>
<evidence type="ECO:0000313" key="3">
    <source>
        <dbReference type="Proteomes" id="UP000031197"/>
    </source>
</evidence>
<evidence type="ECO:0000256" key="1">
    <source>
        <dbReference type="SAM" id="SignalP"/>
    </source>
</evidence>
<organism evidence="2 3">
    <name type="scientific">Alteromonas marina</name>
    <dbReference type="NCBI Taxonomy" id="203795"/>
    <lineage>
        <taxon>Bacteria</taxon>
        <taxon>Pseudomonadati</taxon>
        <taxon>Pseudomonadota</taxon>
        <taxon>Gammaproteobacteria</taxon>
        <taxon>Alteromonadales</taxon>
        <taxon>Alteromonadaceae</taxon>
        <taxon>Alteromonas/Salinimonas group</taxon>
        <taxon>Alteromonas</taxon>
    </lineage>
</organism>
<dbReference type="OrthoDB" id="7206705at2"/>
<reference evidence="2 3" key="1">
    <citation type="submission" date="2014-12" db="EMBL/GenBank/DDBJ databases">
        <title>Genome sequencing of Alteromonas marina AD001.</title>
        <authorList>
            <person name="Adrian T.G.S."/>
            <person name="Chan K.G."/>
        </authorList>
    </citation>
    <scope>NUCLEOTIDE SEQUENCE [LARGE SCALE GENOMIC DNA]</scope>
    <source>
        <strain evidence="2 3">AD001</strain>
    </source>
</reference>
<sequence>MVMTKGIGSASLCLVAALLIIGQASAKSDFEYGPVFSAFGKHAPVDGVSFTENQVFKVAFDVAKAANPGEVNRKFESLARFINMHVANGVKQQNLSLALVVHGSATEEMLKGEFFKQRKGQRNGNEVLLTALMEQGVEVILCGQSATAHGIEKSALIDGVKMDLSAMTAHARLAQKGYSVNPF</sequence>
<comment type="caution">
    <text evidence="2">The sequence shown here is derived from an EMBL/GenBank/DDBJ whole genome shotgun (WGS) entry which is preliminary data.</text>
</comment>
<dbReference type="InterPro" id="IPR027396">
    <property type="entry name" value="DsrEFH-like"/>
</dbReference>
<dbReference type="SUPFAM" id="SSF75169">
    <property type="entry name" value="DsrEFH-like"/>
    <property type="match status" value="1"/>
</dbReference>
<keyword evidence="1" id="KW-0732">Signal</keyword>
<dbReference type="PANTHER" id="PTHR37691">
    <property type="entry name" value="BLR3518 PROTEIN"/>
    <property type="match status" value="1"/>
</dbReference>
<dbReference type="EMBL" id="JWLW01000012">
    <property type="protein sequence ID" value="KHT54159.1"/>
    <property type="molecule type" value="Genomic_DNA"/>
</dbReference>
<protein>
    <submittedName>
        <fullName evidence="2">Uncharacterized protein</fullName>
    </submittedName>
</protein>
<accession>A0A0B3Y9C2</accession>
<feature type="chain" id="PRO_5002084784" evidence="1">
    <location>
        <begin position="27"/>
        <end position="183"/>
    </location>
</feature>
<evidence type="ECO:0000313" key="2">
    <source>
        <dbReference type="EMBL" id="KHT54159.1"/>
    </source>
</evidence>
<dbReference type="PANTHER" id="PTHR37691:SF1">
    <property type="entry name" value="BLR3518 PROTEIN"/>
    <property type="match status" value="1"/>
</dbReference>
<gene>
    <name evidence="2" type="ORF">RJ41_06375</name>
</gene>
<keyword evidence="3" id="KW-1185">Reference proteome</keyword>
<dbReference type="AlphaFoldDB" id="A0A0B3Y9C2"/>
<dbReference type="Pfam" id="PF02635">
    <property type="entry name" value="DsrE"/>
    <property type="match status" value="1"/>
</dbReference>
<name>A0A0B3Y9C2_9ALTE</name>
<proteinExistence type="predicted"/>
<dbReference type="Gene3D" id="3.40.1260.10">
    <property type="entry name" value="DsrEFH-like"/>
    <property type="match status" value="1"/>
</dbReference>
<dbReference type="InterPro" id="IPR003787">
    <property type="entry name" value="Sulphur_relay_DsrE/F-like"/>
</dbReference>